<proteinExistence type="predicted"/>
<evidence type="ECO:0000313" key="2">
    <source>
        <dbReference type="Proteomes" id="UP001528672"/>
    </source>
</evidence>
<name>A0ABT5MDA5_9BURK</name>
<dbReference type="EMBL" id="JAQSIO010000002">
    <property type="protein sequence ID" value="MDD0814571.1"/>
    <property type="molecule type" value="Genomic_DNA"/>
</dbReference>
<protein>
    <recommendedName>
        <fullName evidence="3">Anti-sigma factor</fullName>
    </recommendedName>
</protein>
<gene>
    <name evidence="1" type="ORF">PSQ39_08015</name>
</gene>
<keyword evidence="2" id="KW-1185">Reference proteome</keyword>
<dbReference type="RefSeq" id="WP_273926207.1">
    <property type="nucleotide sequence ID" value="NZ_JAQSIO010000002.1"/>
</dbReference>
<reference evidence="1 2" key="1">
    <citation type="submission" date="2023-02" db="EMBL/GenBank/DDBJ databases">
        <title>Bacterial whole genome sequence for Curvibacter sp. HBC28.</title>
        <authorList>
            <person name="Le V."/>
            <person name="Ko S.-R."/>
            <person name="Ahn C.-Y."/>
            <person name="Oh H.-M."/>
        </authorList>
    </citation>
    <scope>NUCLEOTIDE SEQUENCE [LARGE SCALE GENOMIC DNA]</scope>
    <source>
        <strain evidence="1 2">HBC28</strain>
    </source>
</reference>
<sequence>MSLPDHEPPLRPEDDLLVEALYRPLSATEQAQLQDAAAGQPSPSRLAVLGGLAQLKAEQQFEAGQDAARQAFAQRLGAPGAVSLPRRRRWREALAQFMHRHSLATGSVLALQSLALLVLLWPASPLPPTGAEQGLERGSAAHCAPWLVRWRGDLTQAELNRALLQNGWQVLSGPDSLGRYGLQAGGDLPTLQHSLGDLAQQLEANPSCPGAPAHPDKEKQ</sequence>
<evidence type="ECO:0008006" key="3">
    <source>
        <dbReference type="Google" id="ProtNLM"/>
    </source>
</evidence>
<comment type="caution">
    <text evidence="1">The sequence shown here is derived from an EMBL/GenBank/DDBJ whole genome shotgun (WGS) entry which is preliminary data.</text>
</comment>
<organism evidence="1 2">
    <name type="scientific">Curvibacter microcysteis</name>
    <dbReference type="NCBI Taxonomy" id="3026419"/>
    <lineage>
        <taxon>Bacteria</taxon>
        <taxon>Pseudomonadati</taxon>
        <taxon>Pseudomonadota</taxon>
        <taxon>Betaproteobacteria</taxon>
        <taxon>Burkholderiales</taxon>
        <taxon>Comamonadaceae</taxon>
        <taxon>Curvibacter</taxon>
    </lineage>
</organism>
<evidence type="ECO:0000313" key="1">
    <source>
        <dbReference type="EMBL" id="MDD0814571.1"/>
    </source>
</evidence>
<accession>A0ABT5MDA5</accession>
<dbReference type="Proteomes" id="UP001528672">
    <property type="component" value="Unassembled WGS sequence"/>
</dbReference>